<dbReference type="InterPro" id="IPR031325">
    <property type="entry name" value="RHS_repeat"/>
</dbReference>
<evidence type="ECO:0000256" key="1">
    <source>
        <dbReference type="ARBA" id="ARBA00022737"/>
    </source>
</evidence>
<accession>A0A6G3T228</accession>
<dbReference type="InterPro" id="IPR056823">
    <property type="entry name" value="TEN-like_YD-shell"/>
</dbReference>
<dbReference type="Pfam" id="PF05593">
    <property type="entry name" value="RHS_repeat"/>
    <property type="match status" value="8"/>
</dbReference>
<evidence type="ECO:0000259" key="5">
    <source>
        <dbReference type="Pfam" id="PF25023"/>
    </source>
</evidence>
<evidence type="ECO:0000313" key="6">
    <source>
        <dbReference type="EMBL" id="NEB89317.1"/>
    </source>
</evidence>
<feature type="domain" description="Teneurin-like YD-shell" evidence="5">
    <location>
        <begin position="1351"/>
        <end position="1430"/>
    </location>
</feature>
<organism evidence="6">
    <name type="scientific">Streptomyces anulatus</name>
    <name type="common">Streptomyces chrysomallus</name>
    <dbReference type="NCBI Taxonomy" id="1892"/>
    <lineage>
        <taxon>Bacteria</taxon>
        <taxon>Bacillati</taxon>
        <taxon>Actinomycetota</taxon>
        <taxon>Actinomycetes</taxon>
        <taxon>Kitasatosporales</taxon>
        <taxon>Streptomycetaceae</taxon>
        <taxon>Streptomyces</taxon>
    </lineage>
</organism>
<dbReference type="PANTHER" id="PTHR32305">
    <property type="match status" value="1"/>
</dbReference>
<dbReference type="NCBIfam" id="TIGR01643">
    <property type="entry name" value="YD_repeat_2x"/>
    <property type="match status" value="11"/>
</dbReference>
<feature type="domain" description="DUF6531" evidence="3">
    <location>
        <begin position="415"/>
        <end position="486"/>
    </location>
</feature>
<feature type="compositionally biased region" description="Basic and acidic residues" evidence="2">
    <location>
        <begin position="389"/>
        <end position="412"/>
    </location>
</feature>
<dbReference type="InterPro" id="IPR006530">
    <property type="entry name" value="YD"/>
</dbReference>
<dbReference type="SUPFAM" id="SSF69304">
    <property type="entry name" value="Tricorn protease N-terminal domain"/>
    <property type="match status" value="1"/>
</dbReference>
<dbReference type="PANTHER" id="PTHR32305:SF15">
    <property type="entry name" value="PROTEIN RHSA-RELATED"/>
    <property type="match status" value="1"/>
</dbReference>
<evidence type="ECO:0000259" key="4">
    <source>
        <dbReference type="Pfam" id="PF21725"/>
    </source>
</evidence>
<dbReference type="InterPro" id="IPR045351">
    <property type="entry name" value="DUF6531"/>
</dbReference>
<feature type="region of interest" description="Disordered" evidence="2">
    <location>
        <begin position="205"/>
        <end position="226"/>
    </location>
</feature>
<dbReference type="InterPro" id="IPR049082">
    <property type="entry name" value="T7SS_signal"/>
</dbReference>
<protein>
    <submittedName>
        <fullName evidence="6">RHS repeat protein</fullName>
    </submittedName>
</protein>
<name>A0A6G3T228_STRAQ</name>
<gene>
    <name evidence="6" type="ORF">G3I43_34960</name>
</gene>
<dbReference type="Pfam" id="PF25023">
    <property type="entry name" value="TEN_YD-shell"/>
    <property type="match status" value="1"/>
</dbReference>
<dbReference type="Gene3D" id="2.180.10.10">
    <property type="entry name" value="RHS repeat-associated core"/>
    <property type="match status" value="2"/>
</dbReference>
<sequence>MGFKDFVSDITPDAVEDAVEDGVEWAGDRVEDAGNWAGDRLDDAGWESGADWVREKSRSVANRMGAEVDEMDLGQTEDKTKLIYGSPSKIRASATHLRKLQGSFDQVGGGLKGVDASALKGQAADAFRDSVSIEPPKWFKAADAFEKAAGALDSFAGTVEWAQGQAQTAIDKWKAGTKASEEARDAYNAKADTYNKAVDVYNAKPADERDPSSLPPKPGAFKDPGTGRMEEAQELLAEARKQRNTAAETARKAVTAARDAAPPKPRYAEQAMDGLAEYEVIQTHIAGGVVKGAAGIVNFARSVNPTDPYNITHPAEYALALNNTAAGLVRAANDPWGTGKQMIDGFMKDPAEGFGRLLPDLALTAATGGAGAGVKGARVVKEAADLASDARRLERGAPEGTHNRPDSERTSEGTDPVDLASGRMYLPQTDVVLPGVLPLTFTRRFESGYTAGRFFGPSWSSTVDERLEIDANGVIHVTDDGLLITYPHPVPGLPTVPESGTSRRVLNRDEGGNYTLTDPDDGLVRHFDAPTGAEPGCDGDAWLGQVSDRNGNTITYDRAEDGAPRALNHSAGYHLGLTLTNGLVTELALLTPTASVEAPAAADREAAIPLRTYGYTDGNLSTIIKPSGATALTFSYDDRRRVTGWTDSNNSRYSYTYDDRDRVVAEGGQAGHFQVTLAYGEPDPSTGNRTTTLTTADGRSTRHLVDGRCRILATTDPLGNTTRNTFDTNGNRLTHTDALGHTTTFSYDGEGRVSGVTQADGTHLRVVRNRLGLVTELVEPDGSRRAQEFDDHGNRTAVTGPGGSTTHYTYDMAGRVTTVTDALGNVTRVRCDPAGLPVEIVNPLGHTTRYDRDPLGRPVRATDPLGGVTLLRWSLDGELAESTGPDGATESWTYDGEGNQLTHTDPVGGTSRFEYSHFDLLAARTNPDGSRYEFTHDANLRLTQVTNPQGLTWSYTYDRAGRLVSETDFDGRTVGYTLDAAGRMTASVTPLGERIAYAHDALGRVIRKDAAGQVTTFAYDPAGRLVQASGPGTELIYQYNRAGRVKTELVDGCATTYAYDALGRRTRRVTPTGRRTTYEYDAAGRPSETTAGERRITFTHDAAGRERERTFGDALTLASTWDAAGRLSTQHLIGRDRATLNARAYTYRVDGYLTVLDDTLNGARRFDLDGAGRVTRVTAANWNESYAYDAAGNQTAAKWPSSHPGRDATGLRSYTGTTITRAGSTRYEHDAAGRITLRQRARLSRKPDTWRYEWDVEDRMTAVTTPDGTRWRYRYDPLGRRIAKERLGDDHRAVVEETRFTWDGTTLCEQVTTTAELPRPIVLTWDHQGLRPLAQTERILSDDSSRHMVDERFFAIVTDLVGAPTELVDEAGSLAWHTRTTLWGTTTWARHSTAYTPLRFPGQYYDPESGLHHNHHRHYDPETARYLTPDPLGLAPAPNPSTYVHNPHTWSDPLGLAPRCLNDTGREGKDVNENFVPGSAEGQRLAEQLRRESADSIFNENGWLTPEAITDSRRVIDGEKIGNPAVREAMTSDGSNLSDWGKYTTKTHQSPYGDFQVHYYYNPETGRVLNYDYKVIMNRR</sequence>
<dbReference type="Pfam" id="PF20148">
    <property type="entry name" value="DUF6531"/>
    <property type="match status" value="1"/>
</dbReference>
<dbReference type="EMBL" id="JAAGMK010000979">
    <property type="protein sequence ID" value="NEB89317.1"/>
    <property type="molecule type" value="Genomic_DNA"/>
</dbReference>
<comment type="caution">
    <text evidence="6">The sequence shown here is derived from an EMBL/GenBank/DDBJ whole genome shotgun (WGS) entry which is preliminary data.</text>
</comment>
<keyword evidence="1" id="KW-0677">Repeat</keyword>
<dbReference type="InterPro" id="IPR050708">
    <property type="entry name" value="T6SS_VgrG/RHS"/>
</dbReference>
<dbReference type="NCBIfam" id="TIGR03696">
    <property type="entry name" value="Rhs_assc_core"/>
    <property type="match status" value="1"/>
</dbReference>
<reference evidence="6" key="1">
    <citation type="submission" date="2020-01" db="EMBL/GenBank/DDBJ databases">
        <title>Insect and environment-associated Actinomycetes.</title>
        <authorList>
            <person name="Currrie C."/>
            <person name="Chevrette M."/>
            <person name="Carlson C."/>
            <person name="Stubbendieck R."/>
            <person name="Wendt-Pienkowski E."/>
        </authorList>
    </citation>
    <scope>NUCLEOTIDE SEQUENCE</scope>
    <source>
        <strain evidence="6">SID505</strain>
    </source>
</reference>
<dbReference type="PRINTS" id="PR00394">
    <property type="entry name" value="RHSPROTEIN"/>
</dbReference>
<evidence type="ECO:0000259" key="3">
    <source>
        <dbReference type="Pfam" id="PF20148"/>
    </source>
</evidence>
<dbReference type="RefSeq" id="WP_164261020.1">
    <property type="nucleotide sequence ID" value="NZ_JAAGMK010000979.1"/>
</dbReference>
<dbReference type="Pfam" id="PF21725">
    <property type="entry name" value="T7SS_signal"/>
    <property type="match status" value="1"/>
</dbReference>
<dbReference type="InterPro" id="IPR022385">
    <property type="entry name" value="Rhs_assc_core"/>
</dbReference>
<proteinExistence type="predicted"/>
<evidence type="ECO:0000256" key="2">
    <source>
        <dbReference type="SAM" id="MobiDB-lite"/>
    </source>
</evidence>
<feature type="domain" description="Putative T7SS secretion signal" evidence="4">
    <location>
        <begin position="15"/>
        <end position="265"/>
    </location>
</feature>
<feature type="region of interest" description="Disordered" evidence="2">
    <location>
        <begin position="389"/>
        <end position="420"/>
    </location>
</feature>